<dbReference type="RefSeq" id="WP_123192084.1">
    <property type="nucleotide sequence ID" value="NZ_QICD01000009.1"/>
</dbReference>
<feature type="transmembrane region" description="Helical" evidence="1">
    <location>
        <begin position="21"/>
        <end position="41"/>
    </location>
</feature>
<feature type="transmembrane region" description="Helical" evidence="1">
    <location>
        <begin position="47"/>
        <end position="66"/>
    </location>
</feature>
<evidence type="ECO:0000313" key="3">
    <source>
        <dbReference type="Proteomes" id="UP000278632"/>
    </source>
</evidence>
<gene>
    <name evidence="2" type="ORF">DMP08_06230</name>
</gene>
<comment type="caution">
    <text evidence="2">The sequence shown here is derived from an EMBL/GenBank/DDBJ whole genome shotgun (WGS) entry which is preliminary data.</text>
</comment>
<dbReference type="InterPro" id="IPR014509">
    <property type="entry name" value="YjdF-like"/>
</dbReference>
<dbReference type="Pfam" id="PF09997">
    <property type="entry name" value="DUF2238"/>
    <property type="match status" value="1"/>
</dbReference>
<keyword evidence="1" id="KW-0472">Membrane</keyword>
<protein>
    <submittedName>
        <fullName evidence="2">Uncharacterized protein</fullName>
    </submittedName>
</protein>
<feature type="transmembrane region" description="Helical" evidence="1">
    <location>
        <begin position="226"/>
        <end position="244"/>
    </location>
</feature>
<proteinExistence type="predicted"/>
<evidence type="ECO:0000313" key="2">
    <source>
        <dbReference type="EMBL" id="RNL44784.1"/>
    </source>
</evidence>
<dbReference type="EMBL" id="QICD01000009">
    <property type="protein sequence ID" value="RNL44784.1"/>
    <property type="molecule type" value="Genomic_DNA"/>
</dbReference>
<dbReference type="OrthoDB" id="4966203at2"/>
<sequence>MGRIRETAQAMARQMHSNKKTFAVYVVLRLVVVACAASALVFGNYEAFFLCLLTLVLFLVPAFVEVNFSITIPETLEVIIVLFIFAAEILGELLHFYTIFPFWDTLLHTFNGFLAAAIGLALVSILNRSDRIAFSLSPFFCVVVAFCFSMTIGVLWEFFEFGMDRVFGLDMQKDTVVTSIASALLDPTGSQHPVRIDGIEEVVVNGQELGVGGYLDIGLLDTMEDLFVNLIGAIVFSVIGYRYLKNKGSGSIVKRLVPWPSSSSGRRGSDC</sequence>
<keyword evidence="1" id="KW-0812">Transmembrane</keyword>
<accession>A0A3N0BCT8</accession>
<keyword evidence="3" id="KW-1185">Reference proteome</keyword>
<feature type="transmembrane region" description="Helical" evidence="1">
    <location>
        <begin position="78"/>
        <end position="100"/>
    </location>
</feature>
<keyword evidence="1" id="KW-1133">Transmembrane helix</keyword>
<reference evidence="3" key="1">
    <citation type="submission" date="2018-05" db="EMBL/GenBank/DDBJ databases">
        <title>Genome Sequencing of selected type strains of the family Eggerthellaceae.</title>
        <authorList>
            <person name="Danylec N."/>
            <person name="Stoll D.A."/>
            <person name="Doetsch A."/>
            <person name="Huch M."/>
        </authorList>
    </citation>
    <scope>NUCLEOTIDE SEQUENCE [LARGE SCALE GENOMIC DNA]</scope>
    <source>
        <strain evidence="3">DSM 16106</strain>
    </source>
</reference>
<name>A0A3N0BCT8_9ACTN</name>
<dbReference type="Proteomes" id="UP000278632">
    <property type="component" value="Unassembled WGS sequence"/>
</dbReference>
<feature type="transmembrane region" description="Helical" evidence="1">
    <location>
        <begin position="139"/>
        <end position="159"/>
    </location>
</feature>
<dbReference type="AlphaFoldDB" id="A0A3N0BCT8"/>
<evidence type="ECO:0000256" key="1">
    <source>
        <dbReference type="SAM" id="Phobius"/>
    </source>
</evidence>
<feature type="transmembrane region" description="Helical" evidence="1">
    <location>
        <begin position="106"/>
        <end position="127"/>
    </location>
</feature>
<organism evidence="2 3">
    <name type="scientific">Paraeggerthella hongkongensis</name>
    <dbReference type="NCBI Taxonomy" id="230658"/>
    <lineage>
        <taxon>Bacteria</taxon>
        <taxon>Bacillati</taxon>
        <taxon>Actinomycetota</taxon>
        <taxon>Coriobacteriia</taxon>
        <taxon>Eggerthellales</taxon>
        <taxon>Eggerthellaceae</taxon>
        <taxon>Paraeggerthella</taxon>
    </lineage>
</organism>